<reference evidence="1 2" key="2">
    <citation type="submission" date="2019-01" db="EMBL/GenBank/DDBJ databases">
        <title>Tautonia sociabilis, a novel thermotolerant planctomycete of Isosphaeraceae family, isolated from a 4000 m deep subterranean habitat.</title>
        <authorList>
            <person name="Kovaleva O.L."/>
            <person name="Elcheninov A.G."/>
            <person name="Van Heerden E."/>
            <person name="Toshchakov S.V."/>
            <person name="Novikov A."/>
            <person name="Bonch-Osmolovskaya E.A."/>
            <person name="Kublanov I.V."/>
        </authorList>
    </citation>
    <scope>NUCLEOTIDE SEQUENCE [LARGE SCALE GENOMIC DNA]</scope>
    <source>
        <strain evidence="1 2">GM2012</strain>
    </source>
</reference>
<keyword evidence="2" id="KW-1185">Reference proteome</keyword>
<evidence type="ECO:0000313" key="1">
    <source>
        <dbReference type="EMBL" id="RUL84027.1"/>
    </source>
</evidence>
<reference evidence="1 2" key="1">
    <citation type="submission" date="2018-12" db="EMBL/GenBank/DDBJ databases">
        <authorList>
            <person name="Toschakov S.V."/>
        </authorList>
    </citation>
    <scope>NUCLEOTIDE SEQUENCE [LARGE SCALE GENOMIC DNA]</scope>
    <source>
        <strain evidence="1 2">GM2012</strain>
    </source>
</reference>
<dbReference type="SUPFAM" id="SSF102712">
    <property type="entry name" value="JAB1/MPN domain"/>
    <property type="match status" value="1"/>
</dbReference>
<dbReference type="Gene3D" id="3.40.140.10">
    <property type="entry name" value="Cytidine Deaminase, domain 2"/>
    <property type="match status" value="1"/>
</dbReference>
<proteinExistence type="predicted"/>
<dbReference type="RefSeq" id="WP_126727446.1">
    <property type="nucleotide sequence ID" value="NZ_RYZH01000053.1"/>
</dbReference>
<evidence type="ECO:0008006" key="3">
    <source>
        <dbReference type="Google" id="ProtNLM"/>
    </source>
</evidence>
<dbReference type="Proteomes" id="UP000280296">
    <property type="component" value="Unassembled WGS sequence"/>
</dbReference>
<name>A0A432MEQ8_9BACT</name>
<gene>
    <name evidence="1" type="ORF">TsocGM_21130</name>
</gene>
<protein>
    <recommendedName>
        <fullName evidence="3">JAB domain-containing protein</fullName>
    </recommendedName>
</protein>
<comment type="caution">
    <text evidence="1">The sequence shown here is derived from an EMBL/GenBank/DDBJ whole genome shotgun (WGS) entry which is preliminary data.</text>
</comment>
<sequence length="161" mass="18496">MAEGSLNFPRSLWFDCMGQLHRRGRERHESGCFVLGTIDGPRRRAMRCVYYDELDPRAYESGVCVLHGGAFSKLWEICRADGLSVVADIHTHGGEAFQSTADRRNPMIARPGHIAVIVPNFARSPVWRHHLGLYRYDGDHRWTDLSGWRARAFVKVPWSFR</sequence>
<evidence type="ECO:0000313" key="2">
    <source>
        <dbReference type="Proteomes" id="UP000280296"/>
    </source>
</evidence>
<accession>A0A432MEQ8</accession>
<organism evidence="1 2">
    <name type="scientific">Tautonia sociabilis</name>
    <dbReference type="NCBI Taxonomy" id="2080755"/>
    <lineage>
        <taxon>Bacteria</taxon>
        <taxon>Pseudomonadati</taxon>
        <taxon>Planctomycetota</taxon>
        <taxon>Planctomycetia</taxon>
        <taxon>Isosphaerales</taxon>
        <taxon>Isosphaeraceae</taxon>
        <taxon>Tautonia</taxon>
    </lineage>
</organism>
<dbReference type="AlphaFoldDB" id="A0A432MEQ8"/>
<dbReference type="EMBL" id="RYZH01000053">
    <property type="protein sequence ID" value="RUL84027.1"/>
    <property type="molecule type" value="Genomic_DNA"/>
</dbReference>
<dbReference type="OrthoDB" id="517279at2"/>